<organism evidence="1">
    <name type="scientific">marine metagenome</name>
    <dbReference type="NCBI Taxonomy" id="408172"/>
    <lineage>
        <taxon>unclassified sequences</taxon>
        <taxon>metagenomes</taxon>
        <taxon>ecological metagenomes</taxon>
    </lineage>
</organism>
<dbReference type="AlphaFoldDB" id="A0A382RRT1"/>
<sequence length="58" mass="6153">MVVAWTEGTGWNRGGDLAWQVYGIDGAALKSGRLAAGVETWSRAAVVTHPESGFLVLH</sequence>
<protein>
    <submittedName>
        <fullName evidence="1">Uncharacterized protein</fullName>
    </submittedName>
</protein>
<accession>A0A382RRT1</accession>
<proteinExistence type="predicted"/>
<name>A0A382RRT1_9ZZZZ</name>
<gene>
    <name evidence="1" type="ORF">METZ01_LOCUS353014</name>
</gene>
<reference evidence="1" key="1">
    <citation type="submission" date="2018-05" db="EMBL/GenBank/DDBJ databases">
        <authorList>
            <person name="Lanie J.A."/>
            <person name="Ng W.-L."/>
            <person name="Kazmierczak K.M."/>
            <person name="Andrzejewski T.M."/>
            <person name="Davidsen T.M."/>
            <person name="Wayne K.J."/>
            <person name="Tettelin H."/>
            <person name="Glass J.I."/>
            <person name="Rusch D."/>
            <person name="Podicherti R."/>
            <person name="Tsui H.-C.T."/>
            <person name="Winkler M.E."/>
        </authorList>
    </citation>
    <scope>NUCLEOTIDE SEQUENCE</scope>
</reference>
<evidence type="ECO:0000313" key="1">
    <source>
        <dbReference type="EMBL" id="SVD00160.1"/>
    </source>
</evidence>
<dbReference type="EMBL" id="UINC01123591">
    <property type="protein sequence ID" value="SVD00160.1"/>
    <property type="molecule type" value="Genomic_DNA"/>
</dbReference>